<dbReference type="GO" id="GO:0034511">
    <property type="term" value="F:U3 snoRNA binding"/>
    <property type="evidence" value="ECO:0007669"/>
    <property type="project" value="InterPro"/>
</dbReference>
<evidence type="ECO:0000259" key="9">
    <source>
        <dbReference type="Pfam" id="PF06862"/>
    </source>
</evidence>
<evidence type="ECO:0000256" key="7">
    <source>
        <dbReference type="RuleBase" id="RU365070"/>
    </source>
</evidence>
<evidence type="ECO:0000313" key="11">
    <source>
        <dbReference type="EMBL" id="KIM45555.1"/>
    </source>
</evidence>
<dbReference type="PANTHER" id="PTHR12933">
    <property type="entry name" value="ORF PROTEIN-RELATED"/>
    <property type="match status" value="1"/>
</dbReference>
<dbReference type="Pfam" id="PF06862">
    <property type="entry name" value="Utp25_C"/>
    <property type="match status" value="1"/>
</dbReference>
<dbReference type="InterPro" id="IPR010678">
    <property type="entry name" value="UTP25"/>
</dbReference>
<name>A0A0C3C9P3_HEBCY</name>
<dbReference type="InterPro" id="IPR053939">
    <property type="entry name" value="UTP25_C"/>
</dbReference>
<keyword evidence="6 7" id="KW-0687">Ribonucleoprotein</keyword>
<dbReference type="HOGENOM" id="CLU_018705_3_0_1"/>
<dbReference type="Gene3D" id="3.40.50.300">
    <property type="entry name" value="P-loop containing nucleotide triphosphate hydrolases"/>
    <property type="match status" value="1"/>
</dbReference>
<dbReference type="InterPro" id="IPR053940">
    <property type="entry name" value="UTP25_NTPase-like"/>
</dbReference>
<dbReference type="STRING" id="686832.A0A0C3C9P3"/>
<feature type="domain" description="UTP25 C-terminal" evidence="9">
    <location>
        <begin position="469"/>
        <end position="643"/>
    </location>
</feature>
<feature type="domain" description="UTP25 NTP hydrolase-like" evidence="10">
    <location>
        <begin position="190"/>
        <end position="457"/>
    </location>
</feature>
<comment type="function">
    <text evidence="1 7">DEAD-box RNA helicase-like protein required for pre-18S rRNA processing, specifically at sites A0, A1, and A2.</text>
</comment>
<dbReference type="EMBL" id="KN831772">
    <property type="protein sequence ID" value="KIM45555.1"/>
    <property type="molecule type" value="Genomic_DNA"/>
</dbReference>
<reference evidence="11 12" key="1">
    <citation type="submission" date="2014-04" db="EMBL/GenBank/DDBJ databases">
        <authorList>
            <consortium name="DOE Joint Genome Institute"/>
            <person name="Kuo A."/>
            <person name="Gay G."/>
            <person name="Dore J."/>
            <person name="Kohler A."/>
            <person name="Nagy L.G."/>
            <person name="Floudas D."/>
            <person name="Copeland A."/>
            <person name="Barry K.W."/>
            <person name="Cichocki N."/>
            <person name="Veneault-Fourrey C."/>
            <person name="LaButti K."/>
            <person name="Lindquist E.A."/>
            <person name="Lipzen A."/>
            <person name="Lundell T."/>
            <person name="Morin E."/>
            <person name="Murat C."/>
            <person name="Sun H."/>
            <person name="Tunlid A."/>
            <person name="Henrissat B."/>
            <person name="Grigoriev I.V."/>
            <person name="Hibbett D.S."/>
            <person name="Martin F."/>
            <person name="Nordberg H.P."/>
            <person name="Cantor M.N."/>
            <person name="Hua S.X."/>
        </authorList>
    </citation>
    <scope>NUCLEOTIDE SEQUENCE [LARGE SCALE GENOMIC DNA]</scope>
    <source>
        <strain evidence="12">h7</strain>
    </source>
</reference>
<gene>
    <name evidence="11" type="ORF">M413DRAFT_442227</name>
</gene>
<comment type="subcellular location">
    <subcellularLocation>
        <location evidence="2 7">Nucleus</location>
        <location evidence="2 7">Nucleolus</location>
    </subcellularLocation>
</comment>
<keyword evidence="5 7" id="KW-0539">Nucleus</keyword>
<evidence type="ECO:0000256" key="1">
    <source>
        <dbReference type="ARBA" id="ARBA00002883"/>
    </source>
</evidence>
<feature type="compositionally biased region" description="Low complexity" evidence="8">
    <location>
        <begin position="110"/>
        <end position="123"/>
    </location>
</feature>
<dbReference type="PANTHER" id="PTHR12933:SF0">
    <property type="entry name" value="U3 SMALL NUCLEOLAR RNA-ASSOCIATED PROTEIN 25 HOMOLOG"/>
    <property type="match status" value="1"/>
</dbReference>
<evidence type="ECO:0000259" key="10">
    <source>
        <dbReference type="Pfam" id="PF22916"/>
    </source>
</evidence>
<dbReference type="SUPFAM" id="SSF52540">
    <property type="entry name" value="P-loop containing nucleoside triphosphate hydrolases"/>
    <property type="match status" value="1"/>
</dbReference>
<evidence type="ECO:0000256" key="2">
    <source>
        <dbReference type="ARBA" id="ARBA00004604"/>
    </source>
</evidence>
<accession>A0A0C3C9P3</accession>
<dbReference type="GO" id="GO:0000462">
    <property type="term" value="P:maturation of SSU-rRNA from tricistronic rRNA transcript (SSU-rRNA, 5.8S rRNA, LSU-rRNA)"/>
    <property type="evidence" value="ECO:0007669"/>
    <property type="project" value="TreeGrafter"/>
</dbReference>
<evidence type="ECO:0000256" key="4">
    <source>
        <dbReference type="ARBA" id="ARBA00015422"/>
    </source>
</evidence>
<evidence type="ECO:0000313" key="12">
    <source>
        <dbReference type="Proteomes" id="UP000053424"/>
    </source>
</evidence>
<keyword evidence="12" id="KW-1185">Reference proteome</keyword>
<dbReference type="OrthoDB" id="10264378at2759"/>
<keyword evidence="7" id="KW-0698">rRNA processing</keyword>
<evidence type="ECO:0000256" key="3">
    <source>
        <dbReference type="ARBA" id="ARBA00009223"/>
    </source>
</evidence>
<dbReference type="InterPro" id="IPR027417">
    <property type="entry name" value="P-loop_NTPase"/>
</dbReference>
<dbReference type="GO" id="GO:0019843">
    <property type="term" value="F:rRNA binding"/>
    <property type="evidence" value="ECO:0007669"/>
    <property type="project" value="TreeGrafter"/>
</dbReference>
<evidence type="ECO:0000256" key="5">
    <source>
        <dbReference type="ARBA" id="ARBA00023242"/>
    </source>
</evidence>
<dbReference type="AlphaFoldDB" id="A0A0C3C9P3"/>
<feature type="region of interest" description="Disordered" evidence="8">
    <location>
        <begin position="48"/>
        <end position="78"/>
    </location>
</feature>
<protein>
    <recommendedName>
        <fullName evidence="4 7">U3 small nucleolar RNA-associated protein 25</fullName>
        <shortName evidence="7">U3 snoRNA-associated protein 25</shortName>
    </recommendedName>
</protein>
<organism evidence="11 12">
    <name type="scientific">Hebeloma cylindrosporum</name>
    <dbReference type="NCBI Taxonomy" id="76867"/>
    <lineage>
        <taxon>Eukaryota</taxon>
        <taxon>Fungi</taxon>
        <taxon>Dikarya</taxon>
        <taxon>Basidiomycota</taxon>
        <taxon>Agaricomycotina</taxon>
        <taxon>Agaricomycetes</taxon>
        <taxon>Agaricomycetidae</taxon>
        <taxon>Agaricales</taxon>
        <taxon>Agaricineae</taxon>
        <taxon>Hymenogastraceae</taxon>
        <taxon>Hebeloma</taxon>
    </lineage>
</organism>
<dbReference type="Proteomes" id="UP000053424">
    <property type="component" value="Unassembled WGS sequence"/>
</dbReference>
<dbReference type="Pfam" id="PF22916">
    <property type="entry name" value="UTP25_NTPase-like"/>
    <property type="match status" value="1"/>
</dbReference>
<sequence length="645" mass="73161">MDDGNSVTTKLLTLLNVSATKIGKRKRAEDDFVPAEKLNKRKSISFAEPIQPKATSEKENIVLVEPPNEPTATTAEADEAEEIADLEVEEDTSASDGYEKHFGVNPSCLSESSRTAAESRSWTNSRERIGKLGSAIHSMPANSEASTSACTSEIDILDNLKTPFLARLSKQAKNQAELQNDLLSTMSTRKDLYITSTPLAIKRPTREAIALHALNHVIKKGRRVLKNNERLTRAAEADPDAPPPEDVQDQGFTRPTVLILLPFRSSALDWFRALTSHTPQPTYQIENQSRFLSEYGLPEGVVDKLVTAEPGTYPPDHVDTFKGNVDDNFRVGIKMTRKTVKMFANFYGCDIIMASPLGLRRSIEKEGNADYLTSIELLVVDQMDALTMQNWEHVKFVMNHMNKLPKESRDTDFSRIKPWYLDGHAPYLRQTILLSAYETVETRSLYNATLKNVAGKIRTEKHWPAVEVPEGIDQSFVHFDCVNPVDEPEKRFHHFTTQLLPSILKSAVQSSNTIIFIPSSFDFIRVHNYFRKQAGVTFTVLSEYSTPQDISRARQSFFTSKKAFLLVSERFHFYKRYKIRGIRNVIFYGPPDHPQYFTEFLSYPFIDEGVEPSDVTCRLLWSKYDRFRLERIVGTEAVDALLKDV</sequence>
<comment type="subunit">
    <text evidence="7">Component of the ribosomal small subunit (SSU) processome composed of at least 40 protein subunits and snoRNA U3.</text>
</comment>
<feature type="region of interest" description="Disordered" evidence="8">
    <location>
        <begin position="90"/>
        <end position="125"/>
    </location>
</feature>
<proteinExistence type="inferred from homology"/>
<dbReference type="GO" id="GO:0032040">
    <property type="term" value="C:small-subunit processome"/>
    <property type="evidence" value="ECO:0007669"/>
    <property type="project" value="TreeGrafter"/>
</dbReference>
<evidence type="ECO:0000256" key="6">
    <source>
        <dbReference type="ARBA" id="ARBA00023274"/>
    </source>
</evidence>
<comment type="similarity">
    <text evidence="3 7">Belongs to the UTP25 family.</text>
</comment>
<reference evidence="12" key="2">
    <citation type="submission" date="2015-01" db="EMBL/GenBank/DDBJ databases">
        <title>Evolutionary Origins and Diversification of the Mycorrhizal Mutualists.</title>
        <authorList>
            <consortium name="DOE Joint Genome Institute"/>
            <consortium name="Mycorrhizal Genomics Consortium"/>
            <person name="Kohler A."/>
            <person name="Kuo A."/>
            <person name="Nagy L.G."/>
            <person name="Floudas D."/>
            <person name="Copeland A."/>
            <person name="Barry K.W."/>
            <person name="Cichocki N."/>
            <person name="Veneault-Fourrey C."/>
            <person name="LaButti K."/>
            <person name="Lindquist E.A."/>
            <person name="Lipzen A."/>
            <person name="Lundell T."/>
            <person name="Morin E."/>
            <person name="Murat C."/>
            <person name="Riley R."/>
            <person name="Ohm R."/>
            <person name="Sun H."/>
            <person name="Tunlid A."/>
            <person name="Henrissat B."/>
            <person name="Grigoriev I.V."/>
            <person name="Hibbett D.S."/>
            <person name="Martin F."/>
        </authorList>
    </citation>
    <scope>NUCLEOTIDE SEQUENCE [LARGE SCALE GENOMIC DNA]</scope>
    <source>
        <strain evidence="12">h7</strain>
    </source>
</reference>
<keyword evidence="7" id="KW-0690">Ribosome biogenesis</keyword>
<evidence type="ECO:0000256" key="8">
    <source>
        <dbReference type="SAM" id="MobiDB-lite"/>
    </source>
</evidence>